<dbReference type="HOGENOM" id="CLU_1705894_0_0_1"/>
<dbReference type="AlphaFoldDB" id="E3NRG5"/>
<accession>E3NRG5</accession>
<sequence>MTLLIGISHLLAKSSTVLYFSKISSLPFSFKFPVNYFKLFQNNEKMDTISDRHHRCLFGWVHVSTTIRLILAYFVLFNVGLGLLGLPWFSIYIGLSGLCLCFFTCFHVYKKNDRMMFPFYLYVWNYQQPALHLVMNRNPTFFDLQMHKFPFLSP</sequence>
<evidence type="ECO:0000256" key="1">
    <source>
        <dbReference type="SAM" id="Phobius"/>
    </source>
</evidence>
<keyword evidence="1" id="KW-1133">Transmembrane helix</keyword>
<evidence type="ECO:0000313" key="2">
    <source>
        <dbReference type="EMBL" id="EFO87543.1"/>
    </source>
</evidence>
<feature type="transmembrane region" description="Helical" evidence="1">
    <location>
        <begin position="56"/>
        <end position="76"/>
    </location>
</feature>
<keyword evidence="1" id="KW-0472">Membrane</keyword>
<dbReference type="Proteomes" id="UP000008281">
    <property type="component" value="Unassembled WGS sequence"/>
</dbReference>
<dbReference type="eggNOG" id="ENOG502RVKH">
    <property type="taxonomic scope" value="Eukaryota"/>
</dbReference>
<gene>
    <name evidence="2" type="ORF">CRE_21667</name>
</gene>
<keyword evidence="1" id="KW-0812">Transmembrane</keyword>
<keyword evidence="3" id="KW-1185">Reference proteome</keyword>
<proteinExistence type="predicted"/>
<name>E3NRG5_CAERE</name>
<protein>
    <submittedName>
        <fullName evidence="2">Uncharacterized protein</fullName>
    </submittedName>
</protein>
<feature type="transmembrane region" description="Helical" evidence="1">
    <location>
        <begin position="88"/>
        <end position="109"/>
    </location>
</feature>
<dbReference type="EMBL" id="DS269717">
    <property type="protein sequence ID" value="EFO87543.1"/>
    <property type="molecule type" value="Genomic_DNA"/>
</dbReference>
<dbReference type="InParanoid" id="E3NRG5"/>
<evidence type="ECO:0000313" key="3">
    <source>
        <dbReference type="Proteomes" id="UP000008281"/>
    </source>
</evidence>
<reference evidence="2" key="1">
    <citation type="submission" date="2007-07" db="EMBL/GenBank/DDBJ databases">
        <title>PCAP assembly of the Caenorhabditis remanei genome.</title>
        <authorList>
            <consortium name="The Caenorhabditis remanei Sequencing Consortium"/>
            <person name="Wilson R.K."/>
        </authorList>
    </citation>
    <scope>NUCLEOTIDE SEQUENCE [LARGE SCALE GENOMIC DNA]</scope>
    <source>
        <strain evidence="2">PB4641</strain>
    </source>
</reference>
<organism evidence="3">
    <name type="scientific">Caenorhabditis remanei</name>
    <name type="common">Caenorhabditis vulgaris</name>
    <dbReference type="NCBI Taxonomy" id="31234"/>
    <lineage>
        <taxon>Eukaryota</taxon>
        <taxon>Metazoa</taxon>
        <taxon>Ecdysozoa</taxon>
        <taxon>Nematoda</taxon>
        <taxon>Chromadorea</taxon>
        <taxon>Rhabditida</taxon>
        <taxon>Rhabditina</taxon>
        <taxon>Rhabditomorpha</taxon>
        <taxon>Rhabditoidea</taxon>
        <taxon>Rhabditidae</taxon>
        <taxon>Peloderinae</taxon>
        <taxon>Caenorhabditis</taxon>
    </lineage>
</organism>